<dbReference type="InterPro" id="IPR036271">
    <property type="entry name" value="Tet_transcr_reg_TetR-rel_C_sf"/>
</dbReference>
<dbReference type="PROSITE" id="PS50977">
    <property type="entry name" value="HTH_TETR_2"/>
    <property type="match status" value="1"/>
</dbReference>
<gene>
    <name evidence="6" type="ORF">GP644_18970</name>
</gene>
<name>A0A6A4R8A6_9RHOB</name>
<keyword evidence="1" id="KW-0805">Transcription regulation</keyword>
<dbReference type="AlphaFoldDB" id="A0A6A4R8A6"/>
<dbReference type="PANTHER" id="PTHR47506">
    <property type="entry name" value="TRANSCRIPTIONAL REGULATORY PROTEIN"/>
    <property type="match status" value="1"/>
</dbReference>
<evidence type="ECO:0000259" key="5">
    <source>
        <dbReference type="PROSITE" id="PS50977"/>
    </source>
</evidence>
<dbReference type="Pfam" id="PF00440">
    <property type="entry name" value="TetR_N"/>
    <property type="match status" value="1"/>
</dbReference>
<dbReference type="Pfam" id="PF21993">
    <property type="entry name" value="TetR_C_13_2"/>
    <property type="match status" value="1"/>
</dbReference>
<dbReference type="EMBL" id="WSFO01000012">
    <property type="protein sequence ID" value="KAE9627662.1"/>
    <property type="molecule type" value="Genomic_DNA"/>
</dbReference>
<keyword evidence="3" id="KW-0804">Transcription</keyword>
<feature type="domain" description="HTH tetR-type" evidence="5">
    <location>
        <begin position="13"/>
        <end position="73"/>
    </location>
</feature>
<dbReference type="Proteomes" id="UP000441586">
    <property type="component" value="Unassembled WGS sequence"/>
</dbReference>
<reference evidence="6 7" key="1">
    <citation type="submission" date="2019-12" db="EMBL/GenBank/DDBJ databases">
        <authorList>
            <person name="Zhang Y.-J."/>
        </authorList>
    </citation>
    <scope>NUCLEOTIDE SEQUENCE [LARGE SCALE GENOMIC DNA]</scope>
    <source>
        <strain evidence="6 7">H18S-6</strain>
    </source>
</reference>
<dbReference type="SUPFAM" id="SSF46689">
    <property type="entry name" value="Homeodomain-like"/>
    <property type="match status" value="1"/>
</dbReference>
<proteinExistence type="predicted"/>
<protein>
    <submittedName>
        <fullName evidence="6">TetR family transcriptional regulator</fullName>
    </submittedName>
</protein>
<evidence type="ECO:0000256" key="4">
    <source>
        <dbReference type="PROSITE-ProRule" id="PRU00335"/>
    </source>
</evidence>
<comment type="caution">
    <text evidence="6">The sequence shown here is derived from an EMBL/GenBank/DDBJ whole genome shotgun (WGS) entry which is preliminary data.</text>
</comment>
<dbReference type="InterPro" id="IPR001647">
    <property type="entry name" value="HTH_TetR"/>
</dbReference>
<organism evidence="6 7">
    <name type="scientific">Parasedimentitalea maritima</name>
    <dbReference type="NCBI Taxonomy" id="2578117"/>
    <lineage>
        <taxon>Bacteria</taxon>
        <taxon>Pseudomonadati</taxon>
        <taxon>Pseudomonadota</taxon>
        <taxon>Alphaproteobacteria</taxon>
        <taxon>Rhodobacterales</taxon>
        <taxon>Paracoccaceae</taxon>
        <taxon>Parasedimentitalea</taxon>
    </lineage>
</organism>
<dbReference type="SUPFAM" id="SSF48498">
    <property type="entry name" value="Tetracyclin repressor-like, C-terminal domain"/>
    <property type="match status" value="1"/>
</dbReference>
<evidence type="ECO:0000256" key="3">
    <source>
        <dbReference type="ARBA" id="ARBA00023163"/>
    </source>
</evidence>
<dbReference type="PRINTS" id="PR00455">
    <property type="entry name" value="HTHTETR"/>
</dbReference>
<dbReference type="PANTHER" id="PTHR47506:SF1">
    <property type="entry name" value="HTH-TYPE TRANSCRIPTIONAL REGULATOR YJDC"/>
    <property type="match status" value="1"/>
</dbReference>
<evidence type="ECO:0000313" key="7">
    <source>
        <dbReference type="Proteomes" id="UP000441586"/>
    </source>
</evidence>
<dbReference type="Gene3D" id="1.10.357.10">
    <property type="entry name" value="Tetracycline Repressor, domain 2"/>
    <property type="match status" value="1"/>
</dbReference>
<sequence>MESPLKGHEVPRPNTRDRIVDAADLLFYQTGFEHTSFAEIAAVVGVSRGNFYHHFKTKDEILTAVIDLRLNKTRTMLRDWQAEGQGPAERIGCFIQILITNQSKIVLHGCPVGTLVSELAKLDHAAHDHANALFTLFRDWLREQFVQLGRKEDADVLAMRLLAQSQGVASLASAFRDAEFIKAEVHQMRAWLQSVTPAA</sequence>
<feature type="DNA-binding region" description="H-T-H motif" evidence="4">
    <location>
        <begin position="36"/>
        <end position="55"/>
    </location>
</feature>
<keyword evidence="2 4" id="KW-0238">DNA-binding</keyword>
<evidence type="ECO:0000313" key="6">
    <source>
        <dbReference type="EMBL" id="KAE9627662.1"/>
    </source>
</evidence>
<evidence type="ECO:0000256" key="2">
    <source>
        <dbReference type="ARBA" id="ARBA00023125"/>
    </source>
</evidence>
<dbReference type="GO" id="GO:0003677">
    <property type="term" value="F:DNA binding"/>
    <property type="evidence" value="ECO:0007669"/>
    <property type="project" value="UniProtKB-UniRule"/>
</dbReference>
<evidence type="ECO:0000256" key="1">
    <source>
        <dbReference type="ARBA" id="ARBA00023015"/>
    </source>
</evidence>
<accession>A0A6A4R8A6</accession>
<dbReference type="InterPro" id="IPR054156">
    <property type="entry name" value="YxaF_TetR_C"/>
</dbReference>
<dbReference type="InterPro" id="IPR009057">
    <property type="entry name" value="Homeodomain-like_sf"/>
</dbReference>